<organism evidence="2 3">
    <name type="scientific">Macrosiphum euphorbiae</name>
    <name type="common">potato aphid</name>
    <dbReference type="NCBI Taxonomy" id="13131"/>
    <lineage>
        <taxon>Eukaryota</taxon>
        <taxon>Metazoa</taxon>
        <taxon>Ecdysozoa</taxon>
        <taxon>Arthropoda</taxon>
        <taxon>Hexapoda</taxon>
        <taxon>Insecta</taxon>
        <taxon>Pterygota</taxon>
        <taxon>Neoptera</taxon>
        <taxon>Paraneoptera</taxon>
        <taxon>Hemiptera</taxon>
        <taxon>Sternorrhyncha</taxon>
        <taxon>Aphidomorpha</taxon>
        <taxon>Aphidoidea</taxon>
        <taxon>Aphididae</taxon>
        <taxon>Macrosiphini</taxon>
        <taxon>Macrosiphum</taxon>
    </lineage>
</organism>
<sequence>MDWQITFKGLGFFALLLPRRISLRLVGTGIVICSRRLLSVRRSSLTLKAAVLAADSGTPYAIALNTILLRSVDSRKITEDESIEGTGRDSKTSILERRTPISARKEALSVTRSATWEVSVEMLLLSSLNCDDCEVESDSIAFKMSVVEGGF</sequence>
<dbReference type="AlphaFoldDB" id="A0AAV0X7J3"/>
<protein>
    <submittedName>
        <fullName evidence="2">Uncharacterized protein</fullName>
    </submittedName>
</protein>
<proteinExistence type="predicted"/>
<dbReference type="EMBL" id="CARXXK010000003">
    <property type="protein sequence ID" value="CAI6363797.1"/>
    <property type="molecule type" value="Genomic_DNA"/>
</dbReference>
<evidence type="ECO:0000313" key="3">
    <source>
        <dbReference type="Proteomes" id="UP001160148"/>
    </source>
</evidence>
<evidence type="ECO:0000256" key="1">
    <source>
        <dbReference type="SAM" id="SignalP"/>
    </source>
</evidence>
<gene>
    <name evidence="2" type="ORF">MEUPH1_LOCUS18694</name>
</gene>
<feature type="signal peptide" evidence="1">
    <location>
        <begin position="1"/>
        <end position="22"/>
    </location>
</feature>
<keyword evidence="1" id="KW-0732">Signal</keyword>
<accession>A0AAV0X7J3</accession>
<dbReference type="Proteomes" id="UP001160148">
    <property type="component" value="Unassembled WGS sequence"/>
</dbReference>
<name>A0AAV0X7J3_9HEMI</name>
<reference evidence="2 3" key="1">
    <citation type="submission" date="2023-01" db="EMBL/GenBank/DDBJ databases">
        <authorList>
            <person name="Whitehead M."/>
        </authorList>
    </citation>
    <scope>NUCLEOTIDE SEQUENCE [LARGE SCALE GENOMIC DNA]</scope>
</reference>
<comment type="caution">
    <text evidence="2">The sequence shown here is derived from an EMBL/GenBank/DDBJ whole genome shotgun (WGS) entry which is preliminary data.</text>
</comment>
<evidence type="ECO:0000313" key="2">
    <source>
        <dbReference type="EMBL" id="CAI6363797.1"/>
    </source>
</evidence>
<feature type="chain" id="PRO_5043482916" evidence="1">
    <location>
        <begin position="23"/>
        <end position="151"/>
    </location>
</feature>
<keyword evidence="3" id="KW-1185">Reference proteome</keyword>